<dbReference type="NCBIfam" id="TIGR04378">
    <property type="entry name" value="myo_inos_iolB"/>
    <property type="match status" value="1"/>
</dbReference>
<dbReference type="InterPro" id="IPR024203">
    <property type="entry name" value="Deoxy-glucuronate_isom_IolB"/>
</dbReference>
<dbReference type="GO" id="GO:0019310">
    <property type="term" value="P:inositol catabolic process"/>
    <property type="evidence" value="ECO:0007669"/>
    <property type="project" value="InterPro"/>
</dbReference>
<proteinExistence type="predicted"/>
<dbReference type="InterPro" id="IPR011051">
    <property type="entry name" value="RmlC_Cupin_sf"/>
</dbReference>
<dbReference type="AlphaFoldDB" id="A0A3B0T5P9"/>
<evidence type="ECO:0000313" key="2">
    <source>
        <dbReference type="EMBL" id="VAW13655.1"/>
    </source>
</evidence>
<accession>A0A3B0T5P9</accession>
<organism evidence="2">
    <name type="scientific">hydrothermal vent metagenome</name>
    <dbReference type="NCBI Taxonomy" id="652676"/>
    <lineage>
        <taxon>unclassified sequences</taxon>
        <taxon>metagenomes</taxon>
        <taxon>ecological metagenomes</taxon>
    </lineage>
</organism>
<protein>
    <submittedName>
        <fullName evidence="2">5-deoxy-glucuronate isomerase</fullName>
        <ecNumber evidence="2">5.3.1.-</ecNumber>
    </submittedName>
</protein>
<dbReference type="EMBL" id="UOEP01000026">
    <property type="protein sequence ID" value="VAW13655.1"/>
    <property type="molecule type" value="Genomic_DNA"/>
</dbReference>
<gene>
    <name evidence="2" type="ORF">MNBD_BACTEROID01-549</name>
</gene>
<dbReference type="Gene3D" id="2.60.120.10">
    <property type="entry name" value="Jelly Rolls"/>
    <property type="match status" value="2"/>
</dbReference>
<dbReference type="SUPFAM" id="SSF51182">
    <property type="entry name" value="RmlC-like cupins"/>
    <property type="match status" value="1"/>
</dbReference>
<dbReference type="GO" id="GO:0008880">
    <property type="term" value="F:glucuronate isomerase activity"/>
    <property type="evidence" value="ECO:0007669"/>
    <property type="project" value="InterPro"/>
</dbReference>
<reference evidence="2" key="1">
    <citation type="submission" date="2018-06" db="EMBL/GenBank/DDBJ databases">
        <authorList>
            <person name="Zhirakovskaya E."/>
        </authorList>
    </citation>
    <scope>NUCLEOTIDE SEQUENCE</scope>
</reference>
<name>A0A3B0T5P9_9ZZZZ</name>
<keyword evidence="1 2" id="KW-0413">Isomerase</keyword>
<dbReference type="InterPro" id="IPR021120">
    <property type="entry name" value="KduI/IolB_isomerase"/>
</dbReference>
<dbReference type="PANTHER" id="PTHR39193:SF1">
    <property type="entry name" value="5-DEOXY-GLUCURONATE ISOMERASE"/>
    <property type="match status" value="1"/>
</dbReference>
<dbReference type="EC" id="5.3.1.-" evidence="2"/>
<dbReference type="PANTHER" id="PTHR39193">
    <property type="entry name" value="5-DEOXY-GLUCURONATE ISOMERASE"/>
    <property type="match status" value="1"/>
</dbReference>
<dbReference type="Pfam" id="PF04962">
    <property type="entry name" value="KduI"/>
    <property type="match status" value="1"/>
</dbReference>
<evidence type="ECO:0000256" key="1">
    <source>
        <dbReference type="ARBA" id="ARBA00023235"/>
    </source>
</evidence>
<dbReference type="InterPro" id="IPR014710">
    <property type="entry name" value="RmlC-like_jellyroll"/>
</dbReference>
<sequence>MLRDKKYPLLVKPVSGNGIYQSVLKEEAGWQFLNFQARLMSRGEKWAGNTGENEYAIILLGGNYSVKTEKGNWETVNGRKDVFSGIAHSLYLPRNTAFELTAQSEVLDIAYGWCATDEDHPACFKRPGEAAIEIRGGDNATRQINSLLQPGFDCHRLVSVEVYTPSGNWSSFPAHKHDTRIVDKDGNVLEACLEETYFYKIDKPQGFAIQQVYNDARSLDEIAVARNNDVVLIPEGYHPVVAGHGYNVYYLNFLTGSDQSLASTDDPGHKWIYNSWKGHDPRVPMVTADINNNNKTGK</sequence>
<dbReference type="PIRSF" id="PIRSF036628">
    <property type="entry name" value="IolB"/>
    <property type="match status" value="1"/>
</dbReference>